<protein>
    <submittedName>
        <fullName evidence="1">Uncharacterized protein</fullName>
    </submittedName>
</protein>
<evidence type="ECO:0000313" key="1">
    <source>
        <dbReference type="EMBL" id="MBP3960950.1"/>
    </source>
</evidence>
<dbReference type="EMBL" id="JAGKQQ010000002">
    <property type="protein sequence ID" value="MBP3960950.1"/>
    <property type="molecule type" value="Genomic_DNA"/>
</dbReference>
<dbReference type="RefSeq" id="WP_210663479.1">
    <property type="nucleotide sequence ID" value="NZ_JAGKQQ010000002.1"/>
</dbReference>
<dbReference type="Proteomes" id="UP000676565">
    <property type="component" value="Unassembled WGS sequence"/>
</dbReference>
<accession>A0ABS5C674</accession>
<name>A0ABS5C674_9BACT</name>
<proteinExistence type="predicted"/>
<gene>
    <name evidence="1" type="ORF">J8F10_37490</name>
</gene>
<reference evidence="1 2" key="1">
    <citation type="submission" date="2021-04" db="EMBL/GenBank/DDBJ databases">
        <authorList>
            <person name="Ivanova A."/>
        </authorList>
    </citation>
    <scope>NUCLEOTIDE SEQUENCE [LARGE SCALE GENOMIC DNA]</scope>
    <source>
        <strain evidence="1 2">G18</strain>
    </source>
</reference>
<sequence>MKPKGKGTNPLKLTPVGCEEALRTLKPDRLWWLVNNGVNALGDSLENMGHENAELTEIENLHTDLLAVAELVRVIWMLRDPRQATRSGRNWD</sequence>
<keyword evidence="2" id="KW-1185">Reference proteome</keyword>
<evidence type="ECO:0000313" key="2">
    <source>
        <dbReference type="Proteomes" id="UP000676565"/>
    </source>
</evidence>
<organism evidence="1 2">
    <name type="scientific">Gemmata palustris</name>
    <dbReference type="NCBI Taxonomy" id="2822762"/>
    <lineage>
        <taxon>Bacteria</taxon>
        <taxon>Pseudomonadati</taxon>
        <taxon>Planctomycetota</taxon>
        <taxon>Planctomycetia</taxon>
        <taxon>Gemmatales</taxon>
        <taxon>Gemmataceae</taxon>
        <taxon>Gemmata</taxon>
    </lineage>
</organism>
<comment type="caution">
    <text evidence="1">The sequence shown here is derived from an EMBL/GenBank/DDBJ whole genome shotgun (WGS) entry which is preliminary data.</text>
</comment>